<organism evidence="1 2">
    <name type="scientific">Prevotella pallens ATCC 700821</name>
    <dbReference type="NCBI Taxonomy" id="997353"/>
    <lineage>
        <taxon>Bacteria</taxon>
        <taxon>Pseudomonadati</taxon>
        <taxon>Bacteroidota</taxon>
        <taxon>Bacteroidia</taxon>
        <taxon>Bacteroidales</taxon>
        <taxon>Prevotellaceae</taxon>
        <taxon>Prevotella</taxon>
    </lineage>
</organism>
<dbReference type="AlphaFoldDB" id="F9DHK4"/>
<comment type="caution">
    <text evidence="1">The sequence shown here is derived from an EMBL/GenBank/DDBJ whole genome shotgun (WGS) entry which is preliminary data.</text>
</comment>
<name>F9DHK4_9BACT</name>
<dbReference type="Proteomes" id="UP000004123">
    <property type="component" value="Unassembled WGS sequence"/>
</dbReference>
<sequence>MKFIIVVFTFQTEADATQCKFIKLLRGCFYLSNSRQMQHNVSL</sequence>
<accession>F9DHK4</accession>
<dbReference type="EMBL" id="AFPY01000052">
    <property type="protein sequence ID" value="EGQ18442.1"/>
    <property type="molecule type" value="Genomic_DNA"/>
</dbReference>
<gene>
    <name evidence="1" type="ORF">HMPREF9144_1144</name>
</gene>
<dbReference type="HOGENOM" id="CLU_3237793_0_0_10"/>
<protein>
    <submittedName>
        <fullName evidence="1">Uncharacterized protein</fullName>
    </submittedName>
</protein>
<proteinExistence type="predicted"/>
<evidence type="ECO:0000313" key="1">
    <source>
        <dbReference type="EMBL" id="EGQ18442.1"/>
    </source>
</evidence>
<reference evidence="1 2" key="1">
    <citation type="submission" date="2011-04" db="EMBL/GenBank/DDBJ databases">
        <authorList>
            <person name="Muzny D."/>
            <person name="Qin X."/>
            <person name="Deng J."/>
            <person name="Jiang H."/>
            <person name="Liu Y."/>
            <person name="Qu J."/>
            <person name="Song X.-Z."/>
            <person name="Zhang L."/>
            <person name="Thornton R."/>
            <person name="Coyle M."/>
            <person name="Francisco L."/>
            <person name="Jackson L."/>
            <person name="Javaid M."/>
            <person name="Korchina V."/>
            <person name="Kovar C."/>
            <person name="Mata R."/>
            <person name="Mathew T."/>
            <person name="Ngo R."/>
            <person name="Nguyen L."/>
            <person name="Nguyen N."/>
            <person name="Okwuonu G."/>
            <person name="Ongeri F."/>
            <person name="Pham C."/>
            <person name="Simmons D."/>
            <person name="Wilczek-Boney K."/>
            <person name="Hale W."/>
            <person name="Jakkamsetti A."/>
            <person name="Pham P."/>
            <person name="Ruth R."/>
            <person name="San Lucas F."/>
            <person name="Warren J."/>
            <person name="Zhang J."/>
            <person name="Zhao Z."/>
            <person name="Zhou C."/>
            <person name="Zhu D."/>
            <person name="Lee S."/>
            <person name="Bess C."/>
            <person name="Blankenburg K."/>
            <person name="Forbes L."/>
            <person name="Fu Q."/>
            <person name="Gubbala S."/>
            <person name="Hirani K."/>
            <person name="Jayaseelan J.C."/>
            <person name="Lara F."/>
            <person name="Munidasa M."/>
            <person name="Palculict T."/>
            <person name="Patil S."/>
            <person name="Pu L.-L."/>
            <person name="Saada N."/>
            <person name="Tang L."/>
            <person name="Weissenberger G."/>
            <person name="Zhu Y."/>
            <person name="Hemphill L."/>
            <person name="Shang Y."/>
            <person name="Youmans B."/>
            <person name="Ayvaz T."/>
            <person name="Ross M."/>
            <person name="Santibanez J."/>
            <person name="Aqrawi P."/>
            <person name="Gross S."/>
            <person name="Joshi V."/>
            <person name="Fowler G."/>
            <person name="Nazareth L."/>
            <person name="Reid J."/>
            <person name="Worley K."/>
            <person name="Petrosino J."/>
            <person name="Highlander S."/>
            <person name="Gibbs R."/>
        </authorList>
    </citation>
    <scope>NUCLEOTIDE SEQUENCE [LARGE SCALE GENOMIC DNA]</scope>
    <source>
        <strain evidence="1 2">ATCC 700821</strain>
    </source>
</reference>
<evidence type="ECO:0000313" key="2">
    <source>
        <dbReference type="Proteomes" id="UP000004123"/>
    </source>
</evidence>